<gene>
    <name evidence="1" type="ORF">M9Y10_045977</name>
</gene>
<name>A0ABR2JWS7_9EUKA</name>
<dbReference type="Proteomes" id="UP001470230">
    <property type="component" value="Unassembled WGS sequence"/>
</dbReference>
<evidence type="ECO:0000313" key="2">
    <source>
        <dbReference type="Proteomes" id="UP001470230"/>
    </source>
</evidence>
<evidence type="ECO:0000313" key="1">
    <source>
        <dbReference type="EMBL" id="KAK8883327.1"/>
    </source>
</evidence>
<keyword evidence="2" id="KW-1185">Reference proteome</keyword>
<dbReference type="EMBL" id="JAPFFF010000009">
    <property type="protein sequence ID" value="KAK8883327.1"/>
    <property type="molecule type" value="Genomic_DNA"/>
</dbReference>
<reference evidence="1 2" key="1">
    <citation type="submission" date="2024-04" db="EMBL/GenBank/DDBJ databases">
        <title>Tritrichomonas musculus Genome.</title>
        <authorList>
            <person name="Alves-Ferreira E."/>
            <person name="Grigg M."/>
            <person name="Lorenzi H."/>
            <person name="Galac M."/>
        </authorList>
    </citation>
    <scope>NUCLEOTIDE SEQUENCE [LARGE SCALE GENOMIC DNA]</scope>
    <source>
        <strain evidence="1 2">EAF2021</strain>
    </source>
</reference>
<proteinExistence type="predicted"/>
<accession>A0ABR2JWS7</accession>
<comment type="caution">
    <text evidence="1">The sequence shown here is derived from an EMBL/GenBank/DDBJ whole genome shotgun (WGS) entry which is preliminary data.</text>
</comment>
<protein>
    <submittedName>
        <fullName evidence="1">Uncharacterized protein</fullName>
    </submittedName>
</protein>
<organism evidence="1 2">
    <name type="scientific">Tritrichomonas musculus</name>
    <dbReference type="NCBI Taxonomy" id="1915356"/>
    <lineage>
        <taxon>Eukaryota</taxon>
        <taxon>Metamonada</taxon>
        <taxon>Parabasalia</taxon>
        <taxon>Tritrichomonadida</taxon>
        <taxon>Tritrichomonadidae</taxon>
        <taxon>Tritrichomonas</taxon>
    </lineage>
</organism>
<sequence length="157" mass="17539">MSGTDLSDFHSGSHRRLCLSMPLLSDEDKPINLTMRQPSFSYLIGTLEAKNGETLSDSSSSNPRVVFDTPYSVPHETSLQISRSSLYKDLKRDSLNLSINTSNEYGSNFWDDGQSSQFGNSNSDVNSSLIMDLQQLNSARWREIGYNPQSVYNQISA</sequence>